<proteinExistence type="inferred from homology"/>
<organism evidence="4 6">
    <name type="scientific">Aliivibrio finisterrensis</name>
    <dbReference type="NCBI Taxonomy" id="511998"/>
    <lineage>
        <taxon>Bacteria</taxon>
        <taxon>Pseudomonadati</taxon>
        <taxon>Pseudomonadota</taxon>
        <taxon>Gammaproteobacteria</taxon>
        <taxon>Vibrionales</taxon>
        <taxon>Vibrionaceae</taxon>
        <taxon>Aliivibrio</taxon>
    </lineage>
</organism>
<evidence type="ECO:0000256" key="3">
    <source>
        <dbReference type="SAM" id="SignalP"/>
    </source>
</evidence>
<evidence type="ECO:0000256" key="1">
    <source>
        <dbReference type="ARBA" id="ARBA00008490"/>
    </source>
</evidence>
<keyword evidence="2 3" id="KW-0732">Signal</keyword>
<evidence type="ECO:0000313" key="6">
    <source>
        <dbReference type="Proteomes" id="UP000294063"/>
    </source>
</evidence>
<comment type="similarity">
    <text evidence="1">Belongs to the UPF0319 family.</text>
</comment>
<dbReference type="PANTHER" id="PTHR38108:SF1">
    <property type="entry name" value="UPF0319 PROTEIN YCCT"/>
    <property type="match status" value="1"/>
</dbReference>
<dbReference type="AlphaFoldDB" id="A0A4V1Z8S7"/>
<dbReference type="Proteomes" id="UP000294166">
    <property type="component" value="Unassembled WGS sequence"/>
</dbReference>
<gene>
    <name evidence="5" type="ORF">ERW53_10600</name>
    <name evidence="4" type="ORF">ERW57_10725</name>
</gene>
<reference evidence="6 7" key="1">
    <citation type="submission" date="2019-02" db="EMBL/GenBank/DDBJ databases">
        <title>Genome sequences of Aliivibrio finisterrensis strains from farmed Atlantic salmon.</title>
        <authorList>
            <person name="Bowman J.P."/>
        </authorList>
    </citation>
    <scope>NUCLEOTIDE SEQUENCE [LARGE SCALE GENOMIC DNA]</scope>
    <source>
        <strain evidence="5 7">A21</strain>
        <strain evidence="4 6">A46</strain>
    </source>
</reference>
<dbReference type="Pfam" id="PF09829">
    <property type="entry name" value="DUF2057"/>
    <property type="match status" value="1"/>
</dbReference>
<comment type="caution">
    <text evidence="4">The sequence shown here is derived from an EMBL/GenBank/DDBJ whole genome shotgun (WGS) entry which is preliminary data.</text>
</comment>
<evidence type="ECO:0000256" key="2">
    <source>
        <dbReference type="ARBA" id="ARBA00022729"/>
    </source>
</evidence>
<accession>A0A4V1Z8S7</accession>
<keyword evidence="7" id="KW-1185">Reference proteome</keyword>
<dbReference type="PANTHER" id="PTHR38108">
    <property type="entry name" value="UPF0319 PROTEIN YCCT"/>
    <property type="match status" value="1"/>
</dbReference>
<dbReference type="EMBL" id="SEZN01000017">
    <property type="protein sequence ID" value="RYU64157.1"/>
    <property type="molecule type" value="Genomic_DNA"/>
</dbReference>
<evidence type="ECO:0000313" key="5">
    <source>
        <dbReference type="EMBL" id="RYU64157.1"/>
    </source>
</evidence>
<evidence type="ECO:0000313" key="4">
    <source>
        <dbReference type="EMBL" id="RYU51118.1"/>
    </source>
</evidence>
<feature type="chain" id="PRO_5020629064" evidence="3">
    <location>
        <begin position="20"/>
        <end position="207"/>
    </location>
</feature>
<sequence>MKYITILALTLSSSFSANAALLEVGNGIEISVINGEKVKNDSSYELIKGQNQLAIQFSGSLNKSGKREHFSTVPYLVVVDVQEDDLNLELVSKKYSVIDKKVSSAQPIFQFNTDNELLNSEQVILPPADSFLPYGNIQELVTTYNNERGLVFDSGKIRELKKELASVNESSKLENRESENSLQLKLWYSRANEEERKAFQKWIIDHN</sequence>
<dbReference type="InterPro" id="IPR018635">
    <property type="entry name" value="UPF0319"/>
</dbReference>
<protein>
    <submittedName>
        <fullName evidence="4">DUF2057 domain-containing protein</fullName>
    </submittedName>
</protein>
<dbReference type="Proteomes" id="UP000294063">
    <property type="component" value="Unassembled WGS sequence"/>
</dbReference>
<name>A0A4V1Z8S7_9GAMM</name>
<dbReference type="EMBL" id="SEZK01000016">
    <property type="protein sequence ID" value="RYU51118.1"/>
    <property type="molecule type" value="Genomic_DNA"/>
</dbReference>
<dbReference type="RefSeq" id="WP_130048263.1">
    <property type="nucleotide sequence ID" value="NZ_SEZK01000016.1"/>
</dbReference>
<evidence type="ECO:0000313" key="7">
    <source>
        <dbReference type="Proteomes" id="UP000294166"/>
    </source>
</evidence>
<feature type="signal peptide" evidence="3">
    <location>
        <begin position="1"/>
        <end position="19"/>
    </location>
</feature>